<dbReference type="SUPFAM" id="SSF50129">
    <property type="entry name" value="GroES-like"/>
    <property type="match status" value="1"/>
</dbReference>
<evidence type="ECO:0000256" key="1">
    <source>
        <dbReference type="ARBA" id="ARBA00008072"/>
    </source>
</evidence>
<dbReference type="InterPro" id="IPR047122">
    <property type="entry name" value="Trans-enoyl_RdTase-like"/>
</dbReference>
<keyword evidence="5" id="KW-1185">Reference proteome</keyword>
<reference evidence="4" key="1">
    <citation type="submission" date="2015-06" db="EMBL/GenBank/DDBJ databases">
        <authorList>
            <person name="Nguyen H."/>
        </authorList>
    </citation>
    <scope>NUCLEOTIDE SEQUENCE</scope>
    <source>
        <strain evidence="4">DAOM 180753</strain>
    </source>
</reference>
<dbReference type="PANTHER" id="PTHR45348">
    <property type="entry name" value="HYPOTHETICAL OXIDOREDUCTASE (EUROFUNG)"/>
    <property type="match status" value="1"/>
</dbReference>
<organism evidence="4 5">
    <name type="scientific">Penicillium thymicola</name>
    <dbReference type="NCBI Taxonomy" id="293382"/>
    <lineage>
        <taxon>Eukaryota</taxon>
        <taxon>Fungi</taxon>
        <taxon>Dikarya</taxon>
        <taxon>Ascomycota</taxon>
        <taxon>Pezizomycotina</taxon>
        <taxon>Eurotiomycetes</taxon>
        <taxon>Eurotiomycetidae</taxon>
        <taxon>Eurotiales</taxon>
        <taxon>Aspergillaceae</taxon>
        <taxon>Penicillium</taxon>
    </lineage>
</organism>
<dbReference type="SUPFAM" id="SSF51735">
    <property type="entry name" value="NAD(P)-binding Rossmann-fold domains"/>
    <property type="match status" value="1"/>
</dbReference>
<dbReference type="InterPro" id="IPR013154">
    <property type="entry name" value="ADH-like_N"/>
</dbReference>
<gene>
    <name evidence="4" type="ORF">VN97_g8153</name>
</gene>
<evidence type="ECO:0000313" key="4">
    <source>
        <dbReference type="EMBL" id="KAJ9485199.1"/>
    </source>
</evidence>
<dbReference type="Pfam" id="PF08240">
    <property type="entry name" value="ADH_N"/>
    <property type="match status" value="1"/>
</dbReference>
<dbReference type="EMBL" id="LACB01000280">
    <property type="protein sequence ID" value="KAJ9485199.1"/>
    <property type="molecule type" value="Genomic_DNA"/>
</dbReference>
<sequence>MTLPRTMRAVKVRKADDVFIDEKATVPSLRPEYLLIRVIAVALNPSDWKGVRAFSQHEPHTIGLDVTGVVASGGDQPPWHYQPGDRVVGLCYGNRPGDPTSGAFGEYALLKTSLSMPVPEFVSDSEAATLPVAINTVGQALYQSLRLPLPVSQVADAGPKGPDILIYGGATATGMFAIQFARLSGCRVLTTCSPRNFSLVKALGANEVYDYHDAQSCSTAIRATTQNNLRYAFDCVAEHESFQICADALTTRSGEAVYTATLPVTGKFPREDVQHQWTSGYTAFGEVYHFLGKPQQAKTDHLEFARGFWKLTAALLGENRLRLHPLVLRRDGGLDGVARGLEELRAGHVSAGKLVFTLNEEA</sequence>
<dbReference type="GO" id="GO:0016651">
    <property type="term" value="F:oxidoreductase activity, acting on NAD(P)H"/>
    <property type="evidence" value="ECO:0007669"/>
    <property type="project" value="InterPro"/>
</dbReference>
<feature type="domain" description="Enoyl reductase (ER)" evidence="3">
    <location>
        <begin position="16"/>
        <end position="356"/>
    </location>
</feature>
<accession>A0AAI9TDV1</accession>
<dbReference type="InterPro" id="IPR036291">
    <property type="entry name" value="NAD(P)-bd_dom_sf"/>
</dbReference>
<name>A0AAI9TDV1_PENTH</name>
<evidence type="ECO:0000259" key="3">
    <source>
        <dbReference type="SMART" id="SM00829"/>
    </source>
</evidence>
<keyword evidence="2" id="KW-0560">Oxidoreductase</keyword>
<dbReference type="InterPro" id="IPR011032">
    <property type="entry name" value="GroES-like_sf"/>
</dbReference>
<dbReference type="InterPro" id="IPR013149">
    <property type="entry name" value="ADH-like_C"/>
</dbReference>
<comment type="similarity">
    <text evidence="1">Belongs to the zinc-containing alcohol dehydrogenase family.</text>
</comment>
<dbReference type="SMART" id="SM00829">
    <property type="entry name" value="PKS_ER"/>
    <property type="match status" value="1"/>
</dbReference>
<protein>
    <recommendedName>
        <fullName evidence="3">Enoyl reductase (ER) domain-containing protein</fullName>
    </recommendedName>
</protein>
<evidence type="ECO:0000256" key="2">
    <source>
        <dbReference type="ARBA" id="ARBA00023002"/>
    </source>
</evidence>
<dbReference type="Gene3D" id="3.40.50.720">
    <property type="entry name" value="NAD(P)-binding Rossmann-like Domain"/>
    <property type="match status" value="1"/>
</dbReference>
<proteinExistence type="inferred from homology"/>
<dbReference type="Gene3D" id="3.90.180.10">
    <property type="entry name" value="Medium-chain alcohol dehydrogenases, catalytic domain"/>
    <property type="match status" value="1"/>
</dbReference>
<evidence type="ECO:0000313" key="5">
    <source>
        <dbReference type="Proteomes" id="UP001227192"/>
    </source>
</evidence>
<comment type="caution">
    <text evidence="4">The sequence shown here is derived from an EMBL/GenBank/DDBJ whole genome shotgun (WGS) entry which is preliminary data.</text>
</comment>
<dbReference type="Pfam" id="PF00107">
    <property type="entry name" value="ADH_zinc_N"/>
    <property type="match status" value="1"/>
</dbReference>
<reference evidence="4" key="2">
    <citation type="journal article" date="2016" name="Fungal Biol.">
        <title>Ochratoxin A production by Penicillium thymicola.</title>
        <authorList>
            <person name="Nguyen H.D.T."/>
            <person name="McMullin D.R."/>
            <person name="Ponomareva E."/>
            <person name="Riley R."/>
            <person name="Pomraning K.R."/>
            <person name="Baker S.E."/>
            <person name="Seifert K.A."/>
        </authorList>
    </citation>
    <scope>NUCLEOTIDE SEQUENCE</scope>
    <source>
        <strain evidence="4">DAOM 180753</strain>
    </source>
</reference>
<dbReference type="PANTHER" id="PTHR45348:SF2">
    <property type="entry name" value="ZINC-TYPE ALCOHOL DEHYDROGENASE-LIKE PROTEIN C2E1P3.01"/>
    <property type="match status" value="1"/>
</dbReference>
<dbReference type="InterPro" id="IPR020843">
    <property type="entry name" value="ER"/>
</dbReference>
<dbReference type="AlphaFoldDB" id="A0AAI9TDV1"/>
<dbReference type="Proteomes" id="UP001227192">
    <property type="component" value="Unassembled WGS sequence"/>
</dbReference>
<dbReference type="CDD" id="cd08249">
    <property type="entry name" value="enoyl_reductase_like"/>
    <property type="match status" value="1"/>
</dbReference>